<feature type="region of interest" description="Disordered" evidence="2">
    <location>
        <begin position="1"/>
        <end position="32"/>
    </location>
</feature>
<dbReference type="Pfam" id="PF15254">
    <property type="entry name" value="CCDC14"/>
    <property type="match status" value="1"/>
</dbReference>
<accession>A0A8C8SN37</accession>
<evidence type="ECO:0000313" key="4">
    <source>
        <dbReference type="Proteomes" id="UP000694393"/>
    </source>
</evidence>
<dbReference type="Ensembl" id="ENSPCET00000023812.1">
    <property type="protein sequence ID" value="ENSPCEP00000023046.1"/>
    <property type="gene ID" value="ENSPCEG00000017549.1"/>
</dbReference>
<feature type="coiled-coil region" evidence="1">
    <location>
        <begin position="449"/>
        <end position="522"/>
    </location>
</feature>
<proteinExistence type="predicted"/>
<dbReference type="Proteomes" id="UP000694393">
    <property type="component" value="Unplaced"/>
</dbReference>
<dbReference type="PANTHER" id="PTHR22367:SF2">
    <property type="entry name" value="COILED-COIL DOMAIN-CONTAINING PROTEIN 14"/>
    <property type="match status" value="1"/>
</dbReference>
<feature type="compositionally biased region" description="Acidic residues" evidence="2">
    <location>
        <begin position="283"/>
        <end position="303"/>
    </location>
</feature>
<keyword evidence="1" id="KW-0175">Coiled coil</keyword>
<sequence>MEPVHRKPGKATSVKAITRPILTKGNSSKKKGLKKNVLAAHIHKETVSNRKLASCNTPAVDKEGELSSAAQNQPVQPIHVPFNQHSPVMHQKLCEHVQTQMSLITGQVPQSCSGIPTISAYPVSDPGYQSVTAFNYRLPTSTPTLSPQHSANPLIIQSGVPADNHNQHAPQAGGTAFIPVVSAAAAASTSAQAHSVPPGPSVTRCVPPAVPNNSSASTFLPGSYRREMITNQGNHEQRVKEADLIRCIQAHLALLEPHEAESDRAGQKYQKFDPAQSSVSDTKEEESAEENSEGTTSEEEDLNAVDIAPVRERSCQTSFGKKILKPKTSPEKTAQKVKTIKYLLAELKALADQDDSEILRLINEIEDCVSLLPAVVGSTNIQAEIALAVQPLRSENAQLRRRLRILNQQLRERERAEKESNLDCNFEFVSLQSLNMTLQSQLRESLKGLESLHSKNEELLKIIENQKEENKQFAKVIQEKDKELLESKQQYDVEAIKLKVEVEEALANAESFQFKLEASEKENQILGITLRQRDAEVNRLHEMTRA</sequence>
<evidence type="ECO:0000256" key="2">
    <source>
        <dbReference type="SAM" id="MobiDB-lite"/>
    </source>
</evidence>
<dbReference type="GO" id="GO:0034451">
    <property type="term" value="C:centriolar satellite"/>
    <property type="evidence" value="ECO:0007669"/>
    <property type="project" value="TreeGrafter"/>
</dbReference>
<protein>
    <submittedName>
        <fullName evidence="3">Uncharacterized protein</fullName>
    </submittedName>
</protein>
<dbReference type="InterPro" id="IPR029343">
    <property type="entry name" value="CCDC14"/>
</dbReference>
<evidence type="ECO:0000256" key="1">
    <source>
        <dbReference type="SAM" id="Coils"/>
    </source>
</evidence>
<feature type="region of interest" description="Disordered" evidence="2">
    <location>
        <begin position="259"/>
        <end position="306"/>
    </location>
</feature>
<dbReference type="GO" id="GO:0071539">
    <property type="term" value="P:protein localization to centrosome"/>
    <property type="evidence" value="ECO:0007669"/>
    <property type="project" value="TreeGrafter"/>
</dbReference>
<feature type="region of interest" description="Disordered" evidence="2">
    <location>
        <begin position="192"/>
        <end position="221"/>
    </location>
</feature>
<feature type="coiled-coil region" evidence="1">
    <location>
        <begin position="389"/>
        <end position="419"/>
    </location>
</feature>
<reference evidence="3" key="2">
    <citation type="submission" date="2025-09" db="UniProtKB">
        <authorList>
            <consortium name="Ensembl"/>
        </authorList>
    </citation>
    <scope>IDENTIFICATION</scope>
</reference>
<reference evidence="3" key="1">
    <citation type="submission" date="2025-08" db="UniProtKB">
        <authorList>
            <consortium name="Ensembl"/>
        </authorList>
    </citation>
    <scope>IDENTIFICATION</scope>
</reference>
<name>A0A8C8SN37_9SAUR</name>
<keyword evidence="4" id="KW-1185">Reference proteome</keyword>
<dbReference type="AlphaFoldDB" id="A0A8C8SN37"/>
<organism evidence="3 4">
    <name type="scientific">Pelusios castaneus</name>
    <name type="common">West African mud turtle</name>
    <dbReference type="NCBI Taxonomy" id="367368"/>
    <lineage>
        <taxon>Eukaryota</taxon>
        <taxon>Metazoa</taxon>
        <taxon>Chordata</taxon>
        <taxon>Craniata</taxon>
        <taxon>Vertebrata</taxon>
        <taxon>Euteleostomi</taxon>
        <taxon>Archelosauria</taxon>
        <taxon>Testudinata</taxon>
        <taxon>Testudines</taxon>
        <taxon>Pleurodira</taxon>
        <taxon>Pelomedusidae</taxon>
        <taxon>Pelusios</taxon>
    </lineage>
</organism>
<dbReference type="PANTHER" id="PTHR22367">
    <property type="entry name" value="COILED-COIL DOMAIN-CONTAINING PROTEIN 14"/>
    <property type="match status" value="1"/>
</dbReference>
<feature type="compositionally biased region" description="Polar residues" evidence="2">
    <location>
        <begin position="211"/>
        <end position="220"/>
    </location>
</feature>
<evidence type="ECO:0000313" key="3">
    <source>
        <dbReference type="Ensembl" id="ENSPCEP00000023046.1"/>
    </source>
</evidence>